<dbReference type="RefSeq" id="WP_163458442.1">
    <property type="nucleotide sequence ID" value="NZ_JAAGOH010000018.1"/>
</dbReference>
<proteinExistence type="predicted"/>
<gene>
    <name evidence="2" type="ORF">G3A44_15075</name>
</gene>
<dbReference type="GO" id="GO:0016757">
    <property type="term" value="F:glycosyltransferase activity"/>
    <property type="evidence" value="ECO:0007669"/>
    <property type="project" value="InterPro"/>
</dbReference>
<keyword evidence="3" id="KW-1185">Reference proteome</keyword>
<dbReference type="Proteomes" id="UP000484255">
    <property type="component" value="Unassembled WGS sequence"/>
</dbReference>
<keyword evidence="2" id="KW-0808">Transferase</keyword>
<name>A0A7C9PIA2_9BURK</name>
<reference evidence="2 3" key="1">
    <citation type="submission" date="2020-02" db="EMBL/GenBank/DDBJ databases">
        <title>Ideonella bacterium strain TBM-1.</title>
        <authorList>
            <person name="Chen W.-M."/>
        </authorList>
    </citation>
    <scope>NUCLEOTIDE SEQUENCE [LARGE SCALE GENOMIC DNA]</scope>
    <source>
        <strain evidence="2 3">TBM-1</strain>
    </source>
</reference>
<dbReference type="EMBL" id="JAAGOH010000018">
    <property type="protein sequence ID" value="NDY92509.1"/>
    <property type="molecule type" value="Genomic_DNA"/>
</dbReference>
<dbReference type="Pfam" id="PF04577">
    <property type="entry name" value="Glyco_transf_61"/>
    <property type="match status" value="1"/>
</dbReference>
<evidence type="ECO:0000313" key="3">
    <source>
        <dbReference type="Proteomes" id="UP000484255"/>
    </source>
</evidence>
<accession>A0A7C9PIA2</accession>
<organism evidence="2 3">
    <name type="scientific">Ideonella livida</name>
    <dbReference type="NCBI Taxonomy" id="2707176"/>
    <lineage>
        <taxon>Bacteria</taxon>
        <taxon>Pseudomonadati</taxon>
        <taxon>Pseudomonadota</taxon>
        <taxon>Betaproteobacteria</taxon>
        <taxon>Burkholderiales</taxon>
        <taxon>Sphaerotilaceae</taxon>
        <taxon>Ideonella</taxon>
    </lineage>
</organism>
<comment type="caution">
    <text evidence="2">The sequence shown here is derived from an EMBL/GenBank/DDBJ whole genome shotgun (WGS) entry which is preliminary data.</text>
</comment>
<feature type="domain" description="Glycosyltransferase 61 catalytic" evidence="1">
    <location>
        <begin position="137"/>
        <end position="296"/>
    </location>
</feature>
<evidence type="ECO:0000313" key="2">
    <source>
        <dbReference type="EMBL" id="NDY92509.1"/>
    </source>
</evidence>
<protein>
    <submittedName>
        <fullName evidence="2">Glycosyltransferase family 61 protein</fullName>
    </submittedName>
</protein>
<sequence>MSSPFLVSCLPGLLRQRLGRAASFTDLAMVREPLGQAAQWQVPPALYLDEEDLRRPVSAGEFFPLALEYQRIRGGTLDMPAPVRVEVENVHLVGGALLSRGRLRRLVARRPPLWRWGGVPELAQAALVADRQSCTFFGHWMLDECSLTEALATWLPTWPGLSVGAGSSDHQRQYLALFGQAPQRLEDAFIRRLSLVLPWGPHPLKAQALDRLRQRLRAAVGGASGGPRGVFLMRGHSGRQRLLRHEEALARALGDHGLQVVDPLGMDAAALARICASARLVVGVEGSHLTHALMALPAGATLLTLQPPFKFDNTLKAYCDLLGLRYAFTVGQACPGGFEIEIDRVRRLIDRLEP</sequence>
<dbReference type="InterPro" id="IPR049625">
    <property type="entry name" value="Glyco_transf_61_cat"/>
</dbReference>
<dbReference type="AlphaFoldDB" id="A0A7C9PIA2"/>
<evidence type="ECO:0000259" key="1">
    <source>
        <dbReference type="Pfam" id="PF04577"/>
    </source>
</evidence>